<feature type="transmembrane region" description="Helical" evidence="1">
    <location>
        <begin position="20"/>
        <end position="43"/>
    </location>
</feature>
<dbReference type="AlphaFoldDB" id="A0A9J6C3G4"/>
<evidence type="ECO:0000313" key="3">
    <source>
        <dbReference type="Proteomes" id="UP001107558"/>
    </source>
</evidence>
<evidence type="ECO:0000256" key="1">
    <source>
        <dbReference type="SAM" id="Phobius"/>
    </source>
</evidence>
<keyword evidence="1" id="KW-1133">Transmembrane helix</keyword>
<evidence type="ECO:0000313" key="2">
    <source>
        <dbReference type="EMBL" id="KAG5676437.1"/>
    </source>
</evidence>
<keyword evidence="1" id="KW-0812">Transmembrane</keyword>
<keyword evidence="3" id="KW-1185">Reference proteome</keyword>
<dbReference type="Proteomes" id="UP001107558">
    <property type="component" value="Chromosome 2"/>
</dbReference>
<feature type="transmembrane region" description="Helical" evidence="1">
    <location>
        <begin position="72"/>
        <end position="100"/>
    </location>
</feature>
<proteinExistence type="predicted"/>
<dbReference type="EMBL" id="JADBJN010000002">
    <property type="protein sequence ID" value="KAG5676437.1"/>
    <property type="molecule type" value="Genomic_DNA"/>
</dbReference>
<sequence>MIKLNKFLFCLPIELGGYLIASWQALMGALLVIAMIITLSALYDASCKDIFKILHFIGIESFLDQLCSDTKFVLMMLSCISMVYGLFYFISYIVMVFGIALKKHKLIIPALTLEALMVVTDLILCASNLNLLNFSMFLTMTLFNSYSFTIKYSLYHKYKAIAKESNQHNVQTVV</sequence>
<comment type="caution">
    <text evidence="2">The sequence shown here is derived from an EMBL/GenBank/DDBJ whole genome shotgun (WGS) entry which is preliminary data.</text>
</comment>
<gene>
    <name evidence="2" type="ORF">PVAND_006275</name>
</gene>
<accession>A0A9J6C3G4</accession>
<organism evidence="2 3">
    <name type="scientific">Polypedilum vanderplanki</name>
    <name type="common">Sleeping chironomid midge</name>
    <dbReference type="NCBI Taxonomy" id="319348"/>
    <lineage>
        <taxon>Eukaryota</taxon>
        <taxon>Metazoa</taxon>
        <taxon>Ecdysozoa</taxon>
        <taxon>Arthropoda</taxon>
        <taxon>Hexapoda</taxon>
        <taxon>Insecta</taxon>
        <taxon>Pterygota</taxon>
        <taxon>Neoptera</taxon>
        <taxon>Endopterygota</taxon>
        <taxon>Diptera</taxon>
        <taxon>Nematocera</taxon>
        <taxon>Chironomoidea</taxon>
        <taxon>Chironomidae</taxon>
        <taxon>Chironominae</taxon>
        <taxon>Polypedilum</taxon>
        <taxon>Polypedilum</taxon>
    </lineage>
</organism>
<reference evidence="2" key="1">
    <citation type="submission" date="2021-03" db="EMBL/GenBank/DDBJ databases">
        <title>Chromosome level genome of the anhydrobiotic midge Polypedilum vanderplanki.</title>
        <authorList>
            <person name="Yoshida Y."/>
            <person name="Kikawada T."/>
            <person name="Gusev O."/>
        </authorList>
    </citation>
    <scope>NUCLEOTIDE SEQUENCE</scope>
    <source>
        <strain evidence="2">NIAS01</strain>
        <tissue evidence="2">Whole body or cell culture</tissue>
    </source>
</reference>
<name>A0A9J6C3G4_POLVA</name>
<protein>
    <submittedName>
        <fullName evidence="2">Uncharacterized protein</fullName>
    </submittedName>
</protein>
<keyword evidence="1" id="KW-0472">Membrane</keyword>